<gene>
    <name evidence="1" type="ORF">SAMN05421848_0532</name>
</gene>
<accession>A0A1I1GEA5</accession>
<dbReference type="Proteomes" id="UP000199046">
    <property type="component" value="Unassembled WGS sequence"/>
</dbReference>
<organism evidence="1 2">
    <name type="scientific">Kushneria avicenniae</name>
    <dbReference type="NCBI Taxonomy" id="402385"/>
    <lineage>
        <taxon>Bacteria</taxon>
        <taxon>Pseudomonadati</taxon>
        <taxon>Pseudomonadota</taxon>
        <taxon>Gammaproteobacteria</taxon>
        <taxon>Oceanospirillales</taxon>
        <taxon>Halomonadaceae</taxon>
        <taxon>Kushneria</taxon>
    </lineage>
</organism>
<evidence type="ECO:0000313" key="2">
    <source>
        <dbReference type="Proteomes" id="UP000199046"/>
    </source>
</evidence>
<reference evidence="2" key="1">
    <citation type="submission" date="2016-10" db="EMBL/GenBank/DDBJ databases">
        <authorList>
            <person name="Varghese N."/>
            <person name="Submissions S."/>
        </authorList>
    </citation>
    <scope>NUCLEOTIDE SEQUENCE [LARGE SCALE GENOMIC DNA]</scope>
    <source>
        <strain evidence="2">DSM 23439</strain>
    </source>
</reference>
<evidence type="ECO:0008006" key="3">
    <source>
        <dbReference type="Google" id="ProtNLM"/>
    </source>
</evidence>
<protein>
    <recommendedName>
        <fullName evidence="3">FeoC like transcriptional regulator</fullName>
    </recommendedName>
</protein>
<evidence type="ECO:0000313" key="1">
    <source>
        <dbReference type="EMBL" id="SFC09785.1"/>
    </source>
</evidence>
<dbReference type="OrthoDB" id="6183199at2"/>
<keyword evidence="2" id="KW-1185">Reference proteome</keyword>
<dbReference type="AlphaFoldDB" id="A0A1I1GEA5"/>
<proteinExistence type="predicted"/>
<sequence>MQSLDSLELAILTRLLNTGRHQRVYVKAIEFGVPDVEFTRAIRYLYKRGLIDAIWQEKATCRPLCRLFRRPCFDCCCGRITEHGLNVVMAG</sequence>
<name>A0A1I1GEA5_9GAMM</name>
<dbReference type="EMBL" id="FOLY01000001">
    <property type="protein sequence ID" value="SFC09785.1"/>
    <property type="molecule type" value="Genomic_DNA"/>
</dbReference>
<dbReference type="RefSeq" id="WP_090130498.1">
    <property type="nucleotide sequence ID" value="NZ_FOLY01000001.1"/>
</dbReference>